<dbReference type="SUPFAM" id="SSF52821">
    <property type="entry name" value="Rhodanese/Cell cycle control phosphatase"/>
    <property type="match status" value="1"/>
</dbReference>
<reference evidence="5 6" key="1">
    <citation type="submission" date="2020-06" db="EMBL/GenBank/DDBJ databases">
        <title>WGS assembly of Ceratodon purpureus strain R40.</title>
        <authorList>
            <person name="Carey S.B."/>
            <person name="Jenkins J."/>
            <person name="Shu S."/>
            <person name="Lovell J.T."/>
            <person name="Sreedasyam A."/>
            <person name="Maumus F."/>
            <person name="Tiley G.P."/>
            <person name="Fernandez-Pozo N."/>
            <person name="Barry K."/>
            <person name="Chen C."/>
            <person name="Wang M."/>
            <person name="Lipzen A."/>
            <person name="Daum C."/>
            <person name="Saski C.A."/>
            <person name="Payton A.C."/>
            <person name="Mcbreen J.C."/>
            <person name="Conrad R.E."/>
            <person name="Kollar L.M."/>
            <person name="Olsson S."/>
            <person name="Huttunen S."/>
            <person name="Landis J.B."/>
            <person name="Wickett N.J."/>
            <person name="Johnson M.G."/>
            <person name="Rensing S.A."/>
            <person name="Grimwood J."/>
            <person name="Schmutz J."/>
            <person name="Mcdaniel S.F."/>
        </authorList>
    </citation>
    <scope>NUCLEOTIDE SEQUENCE [LARGE SCALE GENOMIC DNA]</scope>
    <source>
        <strain evidence="5 6">R40</strain>
    </source>
</reference>
<dbReference type="InterPro" id="IPR001763">
    <property type="entry name" value="Rhodanese-like_dom"/>
</dbReference>
<dbReference type="GO" id="GO:0005737">
    <property type="term" value="C:cytoplasm"/>
    <property type="evidence" value="ECO:0007669"/>
    <property type="project" value="TreeGrafter"/>
</dbReference>
<evidence type="ECO:0000259" key="4">
    <source>
        <dbReference type="PROSITE" id="PS50206"/>
    </source>
</evidence>
<dbReference type="InterPro" id="IPR036873">
    <property type="entry name" value="Rhodanese-like_dom_sf"/>
</dbReference>
<dbReference type="Gene3D" id="3.40.250.10">
    <property type="entry name" value="Rhodanese-like domain"/>
    <property type="match status" value="1"/>
</dbReference>
<dbReference type="GO" id="GO:0004725">
    <property type="term" value="F:protein tyrosine phosphatase activity"/>
    <property type="evidence" value="ECO:0007669"/>
    <property type="project" value="TreeGrafter"/>
</dbReference>
<dbReference type="FunFam" id="3.40.250.10:FF:000037">
    <property type="entry name" value="Dual-specificity phosphatase CDC25"/>
    <property type="match status" value="1"/>
</dbReference>
<dbReference type="PROSITE" id="PS50206">
    <property type="entry name" value="RHODANESE_3"/>
    <property type="match status" value="1"/>
</dbReference>
<gene>
    <name evidence="5" type="ORF">KC19_6G185900</name>
</gene>
<evidence type="ECO:0000256" key="1">
    <source>
        <dbReference type="ARBA" id="ARBA00023002"/>
    </source>
</evidence>
<dbReference type="PANTHER" id="PTHR10828">
    <property type="entry name" value="M-PHASE INDUCER PHOSPHATASE DUAL SPECIFICITY PHOSPHATASE CDC25"/>
    <property type="match status" value="1"/>
</dbReference>
<dbReference type="EC" id="1.20.4.1" evidence="2"/>
<evidence type="ECO:0000256" key="2">
    <source>
        <dbReference type="ARBA" id="ARBA00038969"/>
    </source>
</evidence>
<keyword evidence="6" id="KW-1185">Reference proteome</keyword>
<dbReference type="AlphaFoldDB" id="A0A8T0HGI9"/>
<comment type="caution">
    <text evidence="5">The sequence shown here is derived from an EMBL/GenBank/DDBJ whole genome shotgun (WGS) entry which is preliminary data.</text>
</comment>
<dbReference type="Pfam" id="PF00581">
    <property type="entry name" value="Rhodanese"/>
    <property type="match status" value="1"/>
</dbReference>
<dbReference type="GO" id="GO:0005634">
    <property type="term" value="C:nucleus"/>
    <property type="evidence" value="ECO:0007669"/>
    <property type="project" value="TreeGrafter"/>
</dbReference>
<proteinExistence type="predicted"/>
<keyword evidence="1" id="KW-0560">Oxidoreductase</keyword>
<name>A0A8T0HGI9_CERPU</name>
<dbReference type="GO" id="GO:0008794">
    <property type="term" value="F:arsenate reductase (glutaredoxin) activity"/>
    <property type="evidence" value="ECO:0007669"/>
    <property type="project" value="UniProtKB-EC"/>
</dbReference>
<dbReference type="SMART" id="SM00450">
    <property type="entry name" value="RHOD"/>
    <property type="match status" value="1"/>
</dbReference>
<protein>
    <recommendedName>
        <fullName evidence="2">arsenate reductase (glutathione/glutaredoxin)</fullName>
        <ecNumber evidence="2">1.20.4.1</ecNumber>
    </recommendedName>
</protein>
<evidence type="ECO:0000313" key="6">
    <source>
        <dbReference type="Proteomes" id="UP000822688"/>
    </source>
</evidence>
<comment type="catalytic activity">
    <reaction evidence="3">
        <text>[glutaredoxin]-dithiol + arsenate + glutathione + H(+) = glutathionyl-S-S-[glutaredoxin] + arsenite + H2O</text>
        <dbReference type="Rhea" id="RHEA:22016"/>
        <dbReference type="Rhea" id="RHEA-COMP:10729"/>
        <dbReference type="Rhea" id="RHEA-COMP:17668"/>
        <dbReference type="ChEBI" id="CHEBI:15377"/>
        <dbReference type="ChEBI" id="CHEBI:15378"/>
        <dbReference type="ChEBI" id="CHEBI:29242"/>
        <dbReference type="ChEBI" id="CHEBI:29950"/>
        <dbReference type="ChEBI" id="CHEBI:48597"/>
        <dbReference type="ChEBI" id="CHEBI:57925"/>
        <dbReference type="ChEBI" id="CHEBI:146199"/>
        <dbReference type="EC" id="1.20.4.1"/>
    </reaction>
</comment>
<evidence type="ECO:0000313" key="5">
    <source>
        <dbReference type="EMBL" id="KAG0570763.1"/>
    </source>
</evidence>
<sequence>MESGDETRSHIQLRARAAAMAGYYSSVSYVSGQQLAGLQGSKVAVVDVRDEERAYDGHIAGSMHFSSDSFEVKLPKLIEEVKNKDTVVFHCSFSQVRGPKCARKLNEHLKNAVSEGKLEKVPSIVVLERGFNGWAASGRPVCTCQDLVCTHTA</sequence>
<evidence type="ECO:0000256" key="3">
    <source>
        <dbReference type="ARBA" id="ARBA00051619"/>
    </source>
</evidence>
<accession>A0A8T0HGI9</accession>
<dbReference type="PANTHER" id="PTHR10828:SF38">
    <property type="entry name" value="ARSENICAL-RESISTANCE PROTEIN 2-RELATED"/>
    <property type="match status" value="1"/>
</dbReference>
<feature type="domain" description="Rhodanese" evidence="4">
    <location>
        <begin position="39"/>
        <end position="143"/>
    </location>
</feature>
<organism evidence="5 6">
    <name type="scientific">Ceratodon purpureus</name>
    <name type="common">Fire moss</name>
    <name type="synonym">Dicranum purpureum</name>
    <dbReference type="NCBI Taxonomy" id="3225"/>
    <lineage>
        <taxon>Eukaryota</taxon>
        <taxon>Viridiplantae</taxon>
        <taxon>Streptophyta</taxon>
        <taxon>Embryophyta</taxon>
        <taxon>Bryophyta</taxon>
        <taxon>Bryophytina</taxon>
        <taxon>Bryopsida</taxon>
        <taxon>Dicranidae</taxon>
        <taxon>Pseudoditrichales</taxon>
        <taxon>Ditrichaceae</taxon>
        <taxon>Ceratodon</taxon>
    </lineage>
</organism>
<dbReference type="Proteomes" id="UP000822688">
    <property type="component" value="Chromosome 6"/>
</dbReference>
<dbReference type="EMBL" id="CM026427">
    <property type="protein sequence ID" value="KAG0570763.1"/>
    <property type="molecule type" value="Genomic_DNA"/>
</dbReference>